<evidence type="ECO:0000313" key="4">
    <source>
        <dbReference type="Proteomes" id="UP000262073"/>
    </source>
</evidence>
<dbReference type="RefSeq" id="WP_108566134.1">
    <property type="nucleotide sequence ID" value="NZ_CP031769.1"/>
</dbReference>
<organism evidence="3 4">
    <name type="scientific">Salinimonas sediminis</name>
    <dbReference type="NCBI Taxonomy" id="2303538"/>
    <lineage>
        <taxon>Bacteria</taxon>
        <taxon>Pseudomonadati</taxon>
        <taxon>Pseudomonadota</taxon>
        <taxon>Gammaproteobacteria</taxon>
        <taxon>Alteromonadales</taxon>
        <taxon>Alteromonadaceae</taxon>
        <taxon>Alteromonas/Salinimonas group</taxon>
        <taxon>Salinimonas</taxon>
    </lineage>
</organism>
<keyword evidence="2" id="KW-0812">Transmembrane</keyword>
<dbReference type="GO" id="GO:0043683">
    <property type="term" value="P:type IV pilus assembly"/>
    <property type="evidence" value="ECO:0007669"/>
    <property type="project" value="InterPro"/>
</dbReference>
<evidence type="ECO:0000256" key="1">
    <source>
        <dbReference type="ARBA" id="ARBA00022481"/>
    </source>
</evidence>
<dbReference type="AlphaFoldDB" id="A0A346NNV9"/>
<accession>A0A346NNV9</accession>
<dbReference type="EMBL" id="CP031769">
    <property type="protein sequence ID" value="AXR07216.1"/>
    <property type="molecule type" value="Genomic_DNA"/>
</dbReference>
<keyword evidence="1" id="KW-0488">Methylation</keyword>
<gene>
    <name evidence="3" type="ORF">D0Y50_13170</name>
</gene>
<keyword evidence="2" id="KW-1133">Transmembrane helix</keyword>
<dbReference type="Gene3D" id="3.30.700.10">
    <property type="entry name" value="Glycoprotein, Type 4 Pilin"/>
    <property type="match status" value="1"/>
</dbReference>
<dbReference type="NCBIfam" id="TIGR02532">
    <property type="entry name" value="IV_pilin_GFxxxE"/>
    <property type="match status" value="1"/>
</dbReference>
<name>A0A346NNV9_9ALTE</name>
<dbReference type="GO" id="GO:0015627">
    <property type="term" value="C:type II protein secretion system complex"/>
    <property type="evidence" value="ECO:0007669"/>
    <property type="project" value="InterPro"/>
</dbReference>
<dbReference type="Pfam" id="PF07963">
    <property type="entry name" value="N_methyl"/>
    <property type="match status" value="1"/>
</dbReference>
<feature type="transmembrane region" description="Helical" evidence="2">
    <location>
        <begin position="12"/>
        <end position="33"/>
    </location>
</feature>
<proteinExistence type="predicted"/>
<dbReference type="SUPFAM" id="SSF54523">
    <property type="entry name" value="Pili subunits"/>
    <property type="match status" value="1"/>
</dbReference>
<sequence>MQRHSGFTLLDMVIALAIAGILAALAIPSYQYFINKSRLQNIQLELLALQSEQEKYRLSHNTYAKLTALSVPASAHYRISFENVGPQSYKLVASNKQADAACAQVSIDHTFARHPLECWE</sequence>
<evidence type="ECO:0000313" key="3">
    <source>
        <dbReference type="EMBL" id="AXR07216.1"/>
    </source>
</evidence>
<dbReference type="InterPro" id="IPR000983">
    <property type="entry name" value="Bac_GSPG_pilin"/>
</dbReference>
<dbReference type="InterPro" id="IPR045584">
    <property type="entry name" value="Pilin-like"/>
</dbReference>
<keyword evidence="4" id="KW-1185">Reference proteome</keyword>
<evidence type="ECO:0000256" key="2">
    <source>
        <dbReference type="SAM" id="Phobius"/>
    </source>
</evidence>
<keyword evidence="2" id="KW-0472">Membrane</keyword>
<protein>
    <submittedName>
        <fullName evidence="3">Prepilin-type N-terminal cleavage/methylation domain-containing protein</fullName>
    </submittedName>
</protein>
<dbReference type="Proteomes" id="UP000262073">
    <property type="component" value="Chromosome"/>
</dbReference>
<dbReference type="Pfam" id="PF16732">
    <property type="entry name" value="ComP_DUS"/>
    <property type="match status" value="1"/>
</dbReference>
<dbReference type="GO" id="GO:0015628">
    <property type="term" value="P:protein secretion by the type II secretion system"/>
    <property type="evidence" value="ECO:0007669"/>
    <property type="project" value="InterPro"/>
</dbReference>
<dbReference type="InterPro" id="IPR031982">
    <property type="entry name" value="PilE-like"/>
</dbReference>
<dbReference type="KEGG" id="salm:D0Y50_13170"/>
<dbReference type="InterPro" id="IPR012902">
    <property type="entry name" value="N_methyl_site"/>
</dbReference>
<dbReference type="PRINTS" id="PR00813">
    <property type="entry name" value="BCTERIALGSPG"/>
</dbReference>
<reference evidence="3 4" key="1">
    <citation type="submission" date="2018-08" db="EMBL/GenBank/DDBJ databases">
        <title>Salinimonas sediminis sp. nov., a piezophilic bacterium isolated from a deep-sea sediment sample from the New Britain Trench.</title>
        <authorList>
            <person name="Cao J."/>
        </authorList>
    </citation>
    <scope>NUCLEOTIDE SEQUENCE [LARGE SCALE GENOMIC DNA]</scope>
    <source>
        <strain evidence="3 4">N102</strain>
    </source>
</reference>